<comment type="function">
    <text evidence="2 10 12">Catalyzes the transfer of a dimethylallyl group onto the adenine at position 37 in tRNAs that read codons beginning with uridine, leading to the formation of N6-(dimethylallyl)adenosine (i(6)A).</text>
</comment>
<feature type="site" description="Interaction with substrate tRNA" evidence="10">
    <location>
        <position position="106"/>
    </location>
</feature>
<dbReference type="PANTHER" id="PTHR11088">
    <property type="entry name" value="TRNA DIMETHYLALLYLTRANSFERASE"/>
    <property type="match status" value="1"/>
</dbReference>
<evidence type="ECO:0000256" key="1">
    <source>
        <dbReference type="ARBA" id="ARBA00001946"/>
    </source>
</evidence>
<keyword evidence="4 10" id="KW-0808">Transferase</keyword>
<evidence type="ECO:0000313" key="14">
    <source>
        <dbReference type="EMBL" id="SDG33431.1"/>
    </source>
</evidence>
<gene>
    <name evidence="10" type="primary">miaA</name>
    <name evidence="14" type="ORF">SAMN04487996_117187</name>
</gene>
<dbReference type="Gene3D" id="1.10.287.890">
    <property type="entry name" value="Crystal structure of tRNA isopentenylpyrophosphate transferase (bh2366) domain"/>
    <property type="match status" value="1"/>
</dbReference>
<dbReference type="Proteomes" id="UP000198748">
    <property type="component" value="Unassembled WGS sequence"/>
</dbReference>
<dbReference type="PANTHER" id="PTHR11088:SF60">
    <property type="entry name" value="TRNA DIMETHYLALLYLTRANSFERASE"/>
    <property type="match status" value="1"/>
</dbReference>
<comment type="cofactor">
    <cofactor evidence="1 10">
        <name>Mg(2+)</name>
        <dbReference type="ChEBI" id="CHEBI:18420"/>
    </cofactor>
</comment>
<comment type="caution">
    <text evidence="10">Lacks conserved residue(s) required for the propagation of feature annotation.</text>
</comment>
<organism evidence="14 15">
    <name type="scientific">Dyadobacter soli</name>
    <dbReference type="NCBI Taxonomy" id="659014"/>
    <lineage>
        <taxon>Bacteria</taxon>
        <taxon>Pseudomonadati</taxon>
        <taxon>Bacteroidota</taxon>
        <taxon>Cytophagia</taxon>
        <taxon>Cytophagales</taxon>
        <taxon>Spirosomataceae</taxon>
        <taxon>Dyadobacter</taxon>
    </lineage>
</organism>
<keyword evidence="15" id="KW-1185">Reference proteome</keyword>
<dbReference type="Gene3D" id="3.40.50.300">
    <property type="entry name" value="P-loop containing nucleotide triphosphate hydrolases"/>
    <property type="match status" value="1"/>
</dbReference>
<keyword evidence="5 10" id="KW-0819">tRNA processing</keyword>
<reference evidence="15" key="1">
    <citation type="submission" date="2016-10" db="EMBL/GenBank/DDBJ databases">
        <authorList>
            <person name="Varghese N."/>
            <person name="Submissions S."/>
        </authorList>
    </citation>
    <scope>NUCLEOTIDE SEQUENCE [LARGE SCALE GENOMIC DNA]</scope>
    <source>
        <strain evidence="15">DSM 25329</strain>
    </source>
</reference>
<sequence>MNAETPLLIILGPTASGKTHLATRVAHEIGGEIISADSRQVYRQMDIGTGKDLEEYVVNGVNIPYHLIDIREAGDKYNVNDFQHDFTNSYRGIVAASRIPVVCGGTGFYLYALLKGHANDTVPVNEALRTELELLTNEQLTARFHNSQSHYHALADISTRKRLIRALEIATYLNAHPETNIDFGNQSVAYPAMLFGLNPPVETRRERISKRLSVRLKQGLIEEVQNILNQGITPDSLIYYGLEYKYVTLYLTGEMTFDEMHSKLETEIHRFAKRQMTFFRKMEKDGLKINWIPDEWSEQEKIRFVIQHYREFKSGNAGNM</sequence>
<dbReference type="InterPro" id="IPR039657">
    <property type="entry name" value="Dimethylallyltransferase"/>
</dbReference>
<name>A0A1G7TE18_9BACT</name>
<dbReference type="GO" id="GO:0052381">
    <property type="term" value="F:tRNA dimethylallyltransferase activity"/>
    <property type="evidence" value="ECO:0007669"/>
    <property type="project" value="UniProtKB-UniRule"/>
</dbReference>
<evidence type="ECO:0000256" key="2">
    <source>
        <dbReference type="ARBA" id="ARBA00003213"/>
    </source>
</evidence>
<evidence type="ECO:0000313" key="15">
    <source>
        <dbReference type="Proteomes" id="UP000198748"/>
    </source>
</evidence>
<feature type="site" description="Interaction with substrate tRNA" evidence="10">
    <location>
        <position position="129"/>
    </location>
</feature>
<evidence type="ECO:0000256" key="10">
    <source>
        <dbReference type="HAMAP-Rule" id="MF_00185"/>
    </source>
</evidence>
<feature type="binding site" evidence="10">
    <location>
        <begin position="14"/>
        <end position="19"/>
    </location>
    <ligand>
        <name>substrate</name>
    </ligand>
</feature>
<proteinExistence type="inferred from homology"/>
<dbReference type="EMBL" id="FNAN01000017">
    <property type="protein sequence ID" value="SDG33431.1"/>
    <property type="molecule type" value="Genomic_DNA"/>
</dbReference>
<dbReference type="NCBIfam" id="TIGR00174">
    <property type="entry name" value="miaA"/>
    <property type="match status" value="1"/>
</dbReference>
<dbReference type="EC" id="2.5.1.75" evidence="10"/>
<evidence type="ECO:0000256" key="4">
    <source>
        <dbReference type="ARBA" id="ARBA00022679"/>
    </source>
</evidence>
<dbReference type="RefSeq" id="WP_090155989.1">
    <property type="nucleotide sequence ID" value="NZ_FNAN01000017.1"/>
</dbReference>
<evidence type="ECO:0000256" key="8">
    <source>
        <dbReference type="ARBA" id="ARBA00022842"/>
    </source>
</evidence>
<evidence type="ECO:0000256" key="7">
    <source>
        <dbReference type="ARBA" id="ARBA00022840"/>
    </source>
</evidence>
<protein>
    <recommendedName>
        <fullName evidence="10">tRNA dimethylallyltransferase</fullName>
        <ecNumber evidence="10">2.5.1.75</ecNumber>
    </recommendedName>
    <alternativeName>
        <fullName evidence="10">Dimethylallyl diphosphate:tRNA dimethylallyltransferase</fullName>
        <shortName evidence="10">DMAPP:tRNA dimethylallyltransferase</shortName>
        <shortName evidence="10">DMATase</shortName>
    </alternativeName>
    <alternativeName>
        <fullName evidence="10">Isopentenyl-diphosphate:tRNA isopentenyltransferase</fullName>
        <shortName evidence="10">IPP transferase</shortName>
        <shortName evidence="10">IPPT</shortName>
        <shortName evidence="10">IPTase</shortName>
    </alternativeName>
</protein>
<comment type="catalytic activity">
    <reaction evidence="9 10 11">
        <text>adenosine(37) in tRNA + dimethylallyl diphosphate = N(6)-dimethylallyladenosine(37) in tRNA + diphosphate</text>
        <dbReference type="Rhea" id="RHEA:26482"/>
        <dbReference type="Rhea" id="RHEA-COMP:10162"/>
        <dbReference type="Rhea" id="RHEA-COMP:10375"/>
        <dbReference type="ChEBI" id="CHEBI:33019"/>
        <dbReference type="ChEBI" id="CHEBI:57623"/>
        <dbReference type="ChEBI" id="CHEBI:74411"/>
        <dbReference type="ChEBI" id="CHEBI:74415"/>
        <dbReference type="EC" id="2.5.1.75"/>
    </reaction>
</comment>
<dbReference type="SUPFAM" id="SSF52540">
    <property type="entry name" value="P-loop containing nucleoside triphosphate hydrolases"/>
    <property type="match status" value="2"/>
</dbReference>
<accession>A0A1G7TE18</accession>
<dbReference type="OrthoDB" id="9776390at2"/>
<keyword evidence="8 10" id="KW-0460">Magnesium</keyword>
<keyword evidence="7 10" id="KW-0067">ATP-binding</keyword>
<keyword evidence="6 10" id="KW-0547">Nucleotide-binding</keyword>
<comment type="subunit">
    <text evidence="10">Monomer.</text>
</comment>
<feature type="binding site" evidence="10">
    <location>
        <begin position="12"/>
        <end position="19"/>
    </location>
    <ligand>
        <name>ATP</name>
        <dbReference type="ChEBI" id="CHEBI:30616"/>
    </ligand>
</feature>
<comment type="similarity">
    <text evidence="3 10 13">Belongs to the IPP transferase family.</text>
</comment>
<evidence type="ECO:0000256" key="13">
    <source>
        <dbReference type="RuleBase" id="RU003785"/>
    </source>
</evidence>
<evidence type="ECO:0000256" key="6">
    <source>
        <dbReference type="ARBA" id="ARBA00022741"/>
    </source>
</evidence>
<evidence type="ECO:0000256" key="3">
    <source>
        <dbReference type="ARBA" id="ARBA00005842"/>
    </source>
</evidence>
<dbReference type="Pfam" id="PF01715">
    <property type="entry name" value="IPPT"/>
    <property type="match status" value="1"/>
</dbReference>
<dbReference type="STRING" id="659014.SAMN04487996_117187"/>
<evidence type="ECO:0000256" key="11">
    <source>
        <dbReference type="RuleBase" id="RU003783"/>
    </source>
</evidence>
<dbReference type="InterPro" id="IPR027417">
    <property type="entry name" value="P-loop_NTPase"/>
</dbReference>
<dbReference type="HAMAP" id="MF_00185">
    <property type="entry name" value="IPP_trans"/>
    <property type="match status" value="1"/>
</dbReference>
<dbReference type="InterPro" id="IPR018022">
    <property type="entry name" value="IPT"/>
</dbReference>
<evidence type="ECO:0000256" key="5">
    <source>
        <dbReference type="ARBA" id="ARBA00022694"/>
    </source>
</evidence>
<evidence type="ECO:0000256" key="9">
    <source>
        <dbReference type="ARBA" id="ARBA00049563"/>
    </source>
</evidence>
<evidence type="ECO:0000256" key="12">
    <source>
        <dbReference type="RuleBase" id="RU003784"/>
    </source>
</evidence>
<dbReference type="AlphaFoldDB" id="A0A1G7TE18"/>
<feature type="region of interest" description="Interaction with substrate tRNA" evidence="10">
    <location>
        <begin position="37"/>
        <end position="40"/>
    </location>
</feature>
<dbReference type="GO" id="GO:0005524">
    <property type="term" value="F:ATP binding"/>
    <property type="evidence" value="ECO:0007669"/>
    <property type="project" value="UniProtKB-UniRule"/>
</dbReference>
<dbReference type="GO" id="GO:0006400">
    <property type="term" value="P:tRNA modification"/>
    <property type="evidence" value="ECO:0007669"/>
    <property type="project" value="TreeGrafter"/>
</dbReference>